<dbReference type="GO" id="GO:0016491">
    <property type="term" value="F:oxidoreductase activity"/>
    <property type="evidence" value="ECO:0007669"/>
    <property type="project" value="UniProtKB-KW"/>
</dbReference>
<gene>
    <name evidence="4" type="primary">ydaD_1</name>
    <name evidence="4" type="ORF">Fuma_01065</name>
</gene>
<dbReference type="PANTHER" id="PTHR43639:SF1">
    <property type="entry name" value="SHORT-CHAIN DEHYDROGENASE_REDUCTASE FAMILY PROTEIN"/>
    <property type="match status" value="1"/>
</dbReference>
<dbReference type="PRINTS" id="PR00081">
    <property type="entry name" value="GDHRDH"/>
</dbReference>
<evidence type="ECO:0000313" key="4">
    <source>
        <dbReference type="EMBL" id="APZ91477.1"/>
    </source>
</evidence>
<dbReference type="PANTHER" id="PTHR43639">
    <property type="entry name" value="OXIDOREDUCTASE, SHORT-CHAIN DEHYDROGENASE/REDUCTASE FAMILY (AFU_ORTHOLOGUE AFUA_5G02870)"/>
    <property type="match status" value="1"/>
</dbReference>
<organism evidence="4 5">
    <name type="scientific">Fuerstiella marisgermanici</name>
    <dbReference type="NCBI Taxonomy" id="1891926"/>
    <lineage>
        <taxon>Bacteria</taxon>
        <taxon>Pseudomonadati</taxon>
        <taxon>Planctomycetota</taxon>
        <taxon>Planctomycetia</taxon>
        <taxon>Planctomycetales</taxon>
        <taxon>Planctomycetaceae</taxon>
        <taxon>Fuerstiella</taxon>
    </lineage>
</organism>
<dbReference type="InterPro" id="IPR002347">
    <property type="entry name" value="SDR_fam"/>
</dbReference>
<dbReference type="Pfam" id="PF00106">
    <property type="entry name" value="adh_short"/>
    <property type="match status" value="1"/>
</dbReference>
<dbReference type="OrthoDB" id="9803333at2"/>
<keyword evidence="5" id="KW-1185">Reference proteome</keyword>
<dbReference type="Proteomes" id="UP000187735">
    <property type="component" value="Chromosome"/>
</dbReference>
<dbReference type="SUPFAM" id="SSF51735">
    <property type="entry name" value="NAD(P)-binding Rossmann-fold domains"/>
    <property type="match status" value="1"/>
</dbReference>
<evidence type="ECO:0000256" key="2">
    <source>
        <dbReference type="ARBA" id="ARBA00023002"/>
    </source>
</evidence>
<accession>A0A1P8WBN4</accession>
<comment type="similarity">
    <text evidence="1 3">Belongs to the short-chain dehydrogenases/reductases (SDR) family.</text>
</comment>
<dbReference type="RefSeq" id="WP_077023232.1">
    <property type="nucleotide sequence ID" value="NZ_CP017641.1"/>
</dbReference>
<dbReference type="PRINTS" id="PR00080">
    <property type="entry name" value="SDRFAMILY"/>
</dbReference>
<dbReference type="EMBL" id="CP017641">
    <property type="protein sequence ID" value="APZ91477.1"/>
    <property type="molecule type" value="Genomic_DNA"/>
</dbReference>
<reference evidence="4 5" key="1">
    <citation type="journal article" date="2016" name="Front. Microbiol.">
        <title>Fuerstia marisgermanicae gen. nov., sp. nov., an Unusual Member of the Phylum Planctomycetes from the German Wadden Sea.</title>
        <authorList>
            <person name="Kohn T."/>
            <person name="Heuer A."/>
            <person name="Jogler M."/>
            <person name="Vollmers J."/>
            <person name="Boedeker C."/>
            <person name="Bunk B."/>
            <person name="Rast P."/>
            <person name="Borchert D."/>
            <person name="Glockner I."/>
            <person name="Freese H.M."/>
            <person name="Klenk H.P."/>
            <person name="Overmann J."/>
            <person name="Kaster A.K."/>
            <person name="Rohde M."/>
            <person name="Wiegand S."/>
            <person name="Jogler C."/>
        </authorList>
    </citation>
    <scope>NUCLEOTIDE SEQUENCE [LARGE SCALE GENOMIC DNA]</scope>
    <source>
        <strain evidence="4 5">NH11</strain>
    </source>
</reference>
<dbReference type="PROSITE" id="PS00061">
    <property type="entry name" value="ADH_SHORT"/>
    <property type="match status" value="1"/>
</dbReference>
<dbReference type="EC" id="1.-.-.-" evidence="4"/>
<dbReference type="AlphaFoldDB" id="A0A1P8WBN4"/>
<dbReference type="InterPro" id="IPR036291">
    <property type="entry name" value="NAD(P)-bd_dom_sf"/>
</dbReference>
<evidence type="ECO:0000256" key="3">
    <source>
        <dbReference type="RuleBase" id="RU000363"/>
    </source>
</evidence>
<sequence length="257" mass="27520">MNDSSDLRRPLDDAPNGQRPVAVVTGAAKRIGRHVALDLAKSLQLDIVIHYGRSADAANEVANEVEAMDRRCVTVSADLADPEVASKTVFEAAGELGPATVLINCAAIFEECELPDVDIEHCQRHIAINTLAPVFLSQAFQRQLPDGQAGHIINLLDWRATKPPATHLVYTASKAALASLTKTMAQQLAPAIQVNGIAPGAILPPPGKEDWHDKRVKETVHLQRPGGPQDICDAAVYLLKSSFVTGEILHVAGGEQM</sequence>
<name>A0A1P8WBN4_9PLAN</name>
<evidence type="ECO:0000256" key="1">
    <source>
        <dbReference type="ARBA" id="ARBA00006484"/>
    </source>
</evidence>
<dbReference type="KEGG" id="fmr:Fuma_01065"/>
<keyword evidence="2 4" id="KW-0560">Oxidoreductase</keyword>
<dbReference type="InterPro" id="IPR020904">
    <property type="entry name" value="Sc_DH/Rdtase_CS"/>
</dbReference>
<dbReference type="STRING" id="1891926.Fuma_01065"/>
<proteinExistence type="inferred from homology"/>
<evidence type="ECO:0000313" key="5">
    <source>
        <dbReference type="Proteomes" id="UP000187735"/>
    </source>
</evidence>
<protein>
    <submittedName>
        <fullName evidence="4">General stress protein 39</fullName>
        <ecNumber evidence="4">1.-.-.-</ecNumber>
    </submittedName>
</protein>
<dbReference type="Gene3D" id="3.40.50.720">
    <property type="entry name" value="NAD(P)-binding Rossmann-like Domain"/>
    <property type="match status" value="1"/>
</dbReference>